<dbReference type="AlphaFoldDB" id="A0A1E7KZ21"/>
<evidence type="ECO:0000313" key="4">
    <source>
        <dbReference type="Proteomes" id="UP000176005"/>
    </source>
</evidence>
<organism evidence="3 4">
    <name type="scientific">Streptomyces nanshensis</name>
    <dbReference type="NCBI Taxonomy" id="518642"/>
    <lineage>
        <taxon>Bacteria</taxon>
        <taxon>Bacillati</taxon>
        <taxon>Actinomycetota</taxon>
        <taxon>Actinomycetes</taxon>
        <taxon>Kitasatosporales</taxon>
        <taxon>Streptomycetaceae</taxon>
        <taxon>Streptomyces</taxon>
    </lineage>
</organism>
<dbReference type="PROSITE" id="PS51186">
    <property type="entry name" value="GNAT"/>
    <property type="match status" value="1"/>
</dbReference>
<evidence type="ECO:0000313" key="3">
    <source>
        <dbReference type="EMBL" id="OEV09155.1"/>
    </source>
</evidence>
<comment type="caution">
    <text evidence="3">The sequence shown here is derived from an EMBL/GenBank/DDBJ whole genome shotgun (WGS) entry which is preliminary data.</text>
</comment>
<dbReference type="Pfam" id="PF14542">
    <property type="entry name" value="Acetyltransf_CG"/>
    <property type="match status" value="1"/>
</dbReference>
<dbReference type="InterPro" id="IPR000182">
    <property type="entry name" value="GNAT_dom"/>
</dbReference>
<dbReference type="RefSeq" id="WP_070018873.1">
    <property type="nucleotide sequence ID" value="NZ_LJGW01000379.1"/>
</dbReference>
<dbReference type="SUPFAM" id="SSF55729">
    <property type="entry name" value="Acyl-CoA N-acyltransferases (Nat)"/>
    <property type="match status" value="1"/>
</dbReference>
<keyword evidence="4" id="KW-1185">Reference proteome</keyword>
<name>A0A1E7KZ21_9ACTN</name>
<accession>A0A1E7KZ21</accession>
<dbReference type="InterPro" id="IPR045057">
    <property type="entry name" value="Gcn5-rel_NAT"/>
</dbReference>
<proteinExistence type="predicted"/>
<sequence length="111" mass="12233">MSDERPEDIRVTDQPDRSRFVVTVDGETAGFAAYERRSGRVILTHTEVDSAYQGRGVAGRLARGALDAVRAAGDRVTPSCPYIAEYIRRHQQYLDLVDDAHRAEVTAPSAS</sequence>
<feature type="domain" description="N-acetyltransferase" evidence="1">
    <location>
        <begin position="1"/>
        <end position="108"/>
    </location>
</feature>
<dbReference type="PANTHER" id="PTHR31435">
    <property type="entry name" value="PROTEIN NATD1"/>
    <property type="match status" value="1"/>
</dbReference>
<gene>
    <name evidence="3" type="ORF">AN218_23325</name>
</gene>
<dbReference type="PANTHER" id="PTHR31435:SF10">
    <property type="entry name" value="BSR4717 PROTEIN"/>
    <property type="match status" value="1"/>
</dbReference>
<dbReference type="CDD" id="cd04301">
    <property type="entry name" value="NAT_SF"/>
    <property type="match status" value="1"/>
</dbReference>
<dbReference type="GO" id="GO:0016747">
    <property type="term" value="F:acyltransferase activity, transferring groups other than amino-acyl groups"/>
    <property type="evidence" value="ECO:0007669"/>
    <property type="project" value="InterPro"/>
</dbReference>
<dbReference type="Gene3D" id="3.40.630.30">
    <property type="match status" value="1"/>
</dbReference>
<dbReference type="InterPro" id="IPR016181">
    <property type="entry name" value="Acyl_CoA_acyltransferase"/>
</dbReference>
<dbReference type="Proteomes" id="UP000176005">
    <property type="component" value="Unassembled WGS sequence"/>
</dbReference>
<reference evidence="3 4" key="1">
    <citation type="journal article" date="2016" name="Front. Microbiol.">
        <title>Comparative Genomics Analysis of Streptomyces Species Reveals Their Adaptation to the Marine Environment and Their Diversity at the Genomic Level.</title>
        <authorList>
            <person name="Tian X."/>
            <person name="Zhang Z."/>
            <person name="Yang T."/>
            <person name="Chen M."/>
            <person name="Li J."/>
            <person name="Chen F."/>
            <person name="Yang J."/>
            <person name="Li W."/>
            <person name="Zhang B."/>
            <person name="Zhang Z."/>
            <person name="Wu J."/>
            <person name="Zhang C."/>
            <person name="Long L."/>
            <person name="Xiao J."/>
        </authorList>
    </citation>
    <scope>NUCLEOTIDE SEQUENCE [LARGE SCALE GENOMIC DNA]</scope>
    <source>
        <strain evidence="3 4">SCSIO 10429</strain>
    </source>
</reference>
<feature type="domain" description="N-acetyltransferase" evidence="2">
    <location>
        <begin position="12"/>
        <end position="98"/>
    </location>
</feature>
<protein>
    <submittedName>
        <fullName evidence="3">Uncharacterized protein</fullName>
    </submittedName>
</protein>
<evidence type="ECO:0000259" key="2">
    <source>
        <dbReference type="PROSITE" id="PS51729"/>
    </source>
</evidence>
<dbReference type="PROSITE" id="PS51729">
    <property type="entry name" value="GNAT_YJDJ"/>
    <property type="match status" value="1"/>
</dbReference>
<dbReference type="EMBL" id="LJGW01000379">
    <property type="protein sequence ID" value="OEV09155.1"/>
    <property type="molecule type" value="Genomic_DNA"/>
</dbReference>
<evidence type="ECO:0000259" key="1">
    <source>
        <dbReference type="PROSITE" id="PS51186"/>
    </source>
</evidence>
<dbReference type="InterPro" id="IPR031165">
    <property type="entry name" value="GNAT_YJDJ"/>
</dbReference>